<evidence type="ECO:0000256" key="4">
    <source>
        <dbReference type="ARBA" id="ARBA00023136"/>
    </source>
</evidence>
<evidence type="ECO:0000256" key="5">
    <source>
        <dbReference type="SAM" id="Phobius"/>
    </source>
</evidence>
<comment type="subcellular location">
    <subcellularLocation>
        <location evidence="1">Membrane</location>
        <topology evidence="1">Multi-pass membrane protein</topology>
    </subcellularLocation>
</comment>
<dbReference type="Pfam" id="PF01545">
    <property type="entry name" value="Cation_efflux"/>
    <property type="match status" value="1"/>
</dbReference>
<comment type="caution">
    <text evidence="7">The sequence shown here is derived from an EMBL/GenBank/DDBJ whole genome shotgun (WGS) entry which is preliminary data.</text>
</comment>
<proteinExistence type="predicted"/>
<name>A0ABP0PAW9_9DINO</name>
<evidence type="ECO:0000256" key="2">
    <source>
        <dbReference type="ARBA" id="ARBA00022692"/>
    </source>
</evidence>
<feature type="transmembrane region" description="Helical" evidence="5">
    <location>
        <begin position="125"/>
        <end position="147"/>
    </location>
</feature>
<dbReference type="Gene3D" id="1.20.1510.10">
    <property type="entry name" value="Cation efflux protein transmembrane domain"/>
    <property type="match status" value="1"/>
</dbReference>
<feature type="transmembrane region" description="Helical" evidence="5">
    <location>
        <begin position="214"/>
        <end position="237"/>
    </location>
</feature>
<keyword evidence="3 5" id="KW-1133">Transmembrane helix</keyword>
<dbReference type="InterPro" id="IPR027469">
    <property type="entry name" value="Cation_efflux_TMD_sf"/>
</dbReference>
<feature type="transmembrane region" description="Helical" evidence="5">
    <location>
        <begin position="92"/>
        <end position="113"/>
    </location>
</feature>
<dbReference type="EMBL" id="CAXAMN010022851">
    <property type="protein sequence ID" value="CAK9073181.1"/>
    <property type="molecule type" value="Genomic_DNA"/>
</dbReference>
<evidence type="ECO:0000259" key="6">
    <source>
        <dbReference type="Pfam" id="PF01545"/>
    </source>
</evidence>
<gene>
    <name evidence="7" type="ORF">CCMP2556_LOCUS36016</name>
</gene>
<evidence type="ECO:0000313" key="7">
    <source>
        <dbReference type="EMBL" id="CAK9073181.1"/>
    </source>
</evidence>
<dbReference type="InterPro" id="IPR058533">
    <property type="entry name" value="Cation_efflux_TM"/>
</dbReference>
<protein>
    <recommendedName>
        <fullName evidence="6">Cation efflux protein transmembrane domain-containing protein</fullName>
    </recommendedName>
</protein>
<evidence type="ECO:0000256" key="3">
    <source>
        <dbReference type="ARBA" id="ARBA00022989"/>
    </source>
</evidence>
<feature type="domain" description="Cation efflux protein transmembrane" evidence="6">
    <location>
        <begin position="67"/>
        <end position="262"/>
    </location>
</feature>
<feature type="transmembrane region" description="Helical" evidence="5">
    <location>
        <begin position="66"/>
        <end position="86"/>
    </location>
</feature>
<reference evidence="7 8" key="1">
    <citation type="submission" date="2024-02" db="EMBL/GenBank/DDBJ databases">
        <authorList>
            <person name="Chen Y."/>
            <person name="Shah S."/>
            <person name="Dougan E. K."/>
            <person name="Thang M."/>
            <person name="Chan C."/>
        </authorList>
    </citation>
    <scope>NUCLEOTIDE SEQUENCE [LARGE SCALE GENOMIC DNA]</scope>
</reference>
<feature type="transmembrane region" description="Helical" evidence="5">
    <location>
        <begin position="249"/>
        <end position="270"/>
    </location>
</feature>
<keyword evidence="8" id="KW-1185">Reference proteome</keyword>
<accession>A0ABP0PAW9</accession>
<dbReference type="SUPFAM" id="SSF161111">
    <property type="entry name" value="Cation efflux protein transmembrane domain-like"/>
    <property type="match status" value="1"/>
</dbReference>
<feature type="transmembrane region" description="Helical" evidence="5">
    <location>
        <begin position="173"/>
        <end position="193"/>
    </location>
</feature>
<keyword evidence="2 5" id="KW-0812">Transmembrane</keyword>
<dbReference type="Proteomes" id="UP001642484">
    <property type="component" value="Unassembled WGS sequence"/>
</dbReference>
<organism evidence="7 8">
    <name type="scientific">Durusdinium trenchii</name>
    <dbReference type="NCBI Taxonomy" id="1381693"/>
    <lineage>
        <taxon>Eukaryota</taxon>
        <taxon>Sar</taxon>
        <taxon>Alveolata</taxon>
        <taxon>Dinophyceae</taxon>
        <taxon>Suessiales</taxon>
        <taxon>Symbiodiniaceae</taxon>
        <taxon>Durusdinium</taxon>
    </lineage>
</organism>
<sequence>MASETTSTTSSPVEVEEDLHEMVDPGLSRGIVVYDMVEEQVKADEEELFDRMEPSKAKYFTPEVKALFISASLYTLITSAQVYAAHVSHSQALLMDCISSFVDAFTFMGNIVVECQKRDGKSHVASQLIIVAASLGLLCFFTVQALTESFATALQCWHWQGGSEDLATDADDVNGWITLGFALGNILFDMICLRNFYRSHKQTGCARHVNMFSAFLHVSADLLRACTTLVMSLLVLISPDLNSSCADASSSIFIGFTILGGASVGFYKWLKLLIRSCSSDGGLCSRMYFGRTA</sequence>
<evidence type="ECO:0000256" key="1">
    <source>
        <dbReference type="ARBA" id="ARBA00004141"/>
    </source>
</evidence>
<evidence type="ECO:0000313" key="8">
    <source>
        <dbReference type="Proteomes" id="UP001642484"/>
    </source>
</evidence>
<keyword evidence="4 5" id="KW-0472">Membrane</keyword>